<dbReference type="Pfam" id="PF08308">
    <property type="entry name" value="PEGA"/>
    <property type="match status" value="2"/>
</dbReference>
<reference evidence="2" key="1">
    <citation type="submission" date="2018-05" db="EMBL/GenBank/DDBJ databases">
        <authorList>
            <person name="Lanie J.A."/>
            <person name="Ng W.-L."/>
            <person name="Kazmierczak K.M."/>
            <person name="Andrzejewski T.M."/>
            <person name="Davidsen T.M."/>
            <person name="Wayne K.J."/>
            <person name="Tettelin H."/>
            <person name="Glass J.I."/>
            <person name="Rusch D."/>
            <person name="Podicherti R."/>
            <person name="Tsui H.-C.T."/>
            <person name="Winkler M.E."/>
        </authorList>
    </citation>
    <scope>NUCLEOTIDE SEQUENCE</scope>
</reference>
<dbReference type="InterPro" id="IPR013229">
    <property type="entry name" value="PEGA"/>
</dbReference>
<organism evidence="2">
    <name type="scientific">marine metagenome</name>
    <dbReference type="NCBI Taxonomy" id="408172"/>
    <lineage>
        <taxon>unclassified sequences</taxon>
        <taxon>metagenomes</taxon>
        <taxon>ecological metagenomes</taxon>
    </lineage>
</organism>
<dbReference type="EMBL" id="UINC01100685">
    <property type="protein sequence ID" value="SVC60932.1"/>
    <property type="molecule type" value="Genomic_DNA"/>
</dbReference>
<feature type="non-terminal residue" evidence="2">
    <location>
        <position position="1"/>
    </location>
</feature>
<gene>
    <name evidence="2" type="ORF">METZ01_LOCUS313786</name>
</gene>
<evidence type="ECO:0000259" key="1">
    <source>
        <dbReference type="Pfam" id="PF08308"/>
    </source>
</evidence>
<feature type="domain" description="PEGA" evidence="1">
    <location>
        <begin position="98"/>
        <end position="124"/>
    </location>
</feature>
<protein>
    <recommendedName>
        <fullName evidence="1">PEGA domain-containing protein</fullName>
    </recommendedName>
</protein>
<feature type="domain" description="PEGA" evidence="1">
    <location>
        <begin position="35"/>
        <end position="92"/>
    </location>
</feature>
<evidence type="ECO:0000313" key="2">
    <source>
        <dbReference type="EMBL" id="SVC60932.1"/>
    </source>
</evidence>
<name>A0A382NMI9_9ZZZZ</name>
<proteinExistence type="predicted"/>
<accession>A0A382NMI9</accession>
<dbReference type="AlphaFoldDB" id="A0A382NMI9"/>
<sequence>TWNDDNYTLLIEPSVKYTYNQKEAFNQRYYTINISPQPEANVFINNFDYGSSPIEVSSDKKQTIKVQLKNNQYETYEKSITFGKDKKLTTKLKAVVANLKIASNPGGAKVIVDGRERGKTGRNKTVNIKNIPLNQTIEIKLQLKNYIDNEITWAPPKKGDNYLKINLERRIGFLRIQRQSGVKSEDIDVQINGVSRGKLSTYNRDTLTLNAGNNIIVLKHKDAVREKTFDIPLEDTQDWKVNFMEKAEITITF</sequence>